<evidence type="ECO:0000313" key="8">
    <source>
        <dbReference type="EMBL" id="EHM55344.1"/>
    </source>
</evidence>
<dbReference type="PANTHER" id="PTHR30520:SF6">
    <property type="entry name" value="FORMATE_NITRATE FAMILY TRANSPORTER (EUROFUNG)"/>
    <property type="match status" value="1"/>
</dbReference>
<evidence type="ECO:0000256" key="1">
    <source>
        <dbReference type="ARBA" id="ARBA00004141"/>
    </source>
</evidence>
<dbReference type="InterPro" id="IPR000292">
    <property type="entry name" value="For/NO2_transpt"/>
</dbReference>
<evidence type="ECO:0000256" key="6">
    <source>
        <dbReference type="ARBA" id="ARBA00049660"/>
    </source>
</evidence>
<evidence type="ECO:0000256" key="3">
    <source>
        <dbReference type="ARBA" id="ARBA00022692"/>
    </source>
</evidence>
<dbReference type="EMBL" id="AGCM01000042">
    <property type="protein sequence ID" value="EHM55344.1"/>
    <property type="molecule type" value="Genomic_DNA"/>
</dbReference>
<gene>
    <name evidence="8" type="ORF">HMPREF9080_00852</name>
</gene>
<protein>
    <submittedName>
        <fullName evidence="8">Formate/nitrite transporter</fullName>
    </submittedName>
</protein>
<dbReference type="FunFam" id="1.20.1080.10:FF:000011">
    <property type="entry name" value="Formate family transporter"/>
    <property type="match status" value="1"/>
</dbReference>
<sequence length="303" mass="32682">MLSCTKGMLPHLFIACGFPVRRSCKIGDAFQMENHFFIHFQSIKEILMAGASLEPKQILAYSTDKGTAKAENRFDRLAVLGFLGGAFISVGYLAYIRIVAAMPHELAGLGKLLGAAVFPVGLVCILLGGGELITGNMMALPVAWLQKRIKLRQWARNWLIVTATNVLGAFFVAWFFGHYVGLTEGAALAETVAVAHGKTDVSFGQAVVSGIGCNWLVCMGLWLCYGADTFSGKILGCWFPVMVFVAIGFQHVVANMFVIPAAIWGGGDITWAQFAENMVSVYLGNVLGGAVMVGALYHLAYRD</sequence>
<evidence type="ECO:0000256" key="5">
    <source>
        <dbReference type="ARBA" id="ARBA00023136"/>
    </source>
</evidence>
<comment type="similarity">
    <text evidence="6">Belongs to the FNT transporter (TC 1.A.16) family.</text>
</comment>
<dbReference type="AlphaFoldDB" id="G9ZDL8"/>
<accession>G9ZDL8</accession>
<keyword evidence="5 7" id="KW-0472">Membrane</keyword>
<feature type="transmembrane region" description="Helical" evidence="7">
    <location>
        <begin position="279"/>
        <end position="300"/>
    </location>
</feature>
<dbReference type="Pfam" id="PF01226">
    <property type="entry name" value="Form_Nir_trans"/>
    <property type="match status" value="1"/>
</dbReference>
<feature type="transmembrane region" description="Helical" evidence="7">
    <location>
        <begin position="157"/>
        <end position="176"/>
    </location>
</feature>
<proteinExistence type="inferred from homology"/>
<dbReference type="InterPro" id="IPR024002">
    <property type="entry name" value="For/NO2_transpt_CS"/>
</dbReference>
<dbReference type="GO" id="GO:0005886">
    <property type="term" value="C:plasma membrane"/>
    <property type="evidence" value="ECO:0007669"/>
    <property type="project" value="TreeGrafter"/>
</dbReference>
<dbReference type="PROSITE" id="PS01005">
    <property type="entry name" value="FORMATE_NITRITE_TP_1"/>
    <property type="match status" value="1"/>
</dbReference>
<evidence type="ECO:0000256" key="7">
    <source>
        <dbReference type="SAM" id="Phobius"/>
    </source>
</evidence>
<comment type="caution">
    <text evidence="8">The sequence shown here is derived from an EMBL/GenBank/DDBJ whole genome shotgun (WGS) entry which is preliminary data.</text>
</comment>
<feature type="transmembrane region" description="Helical" evidence="7">
    <location>
        <begin position="116"/>
        <end position="145"/>
    </location>
</feature>
<comment type="subcellular location">
    <subcellularLocation>
        <location evidence="1">Membrane</location>
        <topology evidence="1">Multi-pass membrane protein</topology>
    </subcellularLocation>
</comment>
<feature type="transmembrane region" description="Helical" evidence="7">
    <location>
        <begin position="206"/>
        <end position="225"/>
    </location>
</feature>
<dbReference type="PANTHER" id="PTHR30520">
    <property type="entry name" value="FORMATE TRANSPORTER-RELATED"/>
    <property type="match status" value="1"/>
</dbReference>
<organism evidence="8 9">
    <name type="scientific">Cardiobacterium valvarum F0432</name>
    <dbReference type="NCBI Taxonomy" id="797473"/>
    <lineage>
        <taxon>Bacteria</taxon>
        <taxon>Pseudomonadati</taxon>
        <taxon>Pseudomonadota</taxon>
        <taxon>Gammaproteobacteria</taxon>
        <taxon>Cardiobacteriales</taxon>
        <taxon>Cardiobacteriaceae</taxon>
        <taxon>Cardiobacterium</taxon>
    </lineage>
</organism>
<evidence type="ECO:0000313" key="9">
    <source>
        <dbReference type="Proteomes" id="UP000004750"/>
    </source>
</evidence>
<feature type="transmembrane region" description="Helical" evidence="7">
    <location>
        <begin position="237"/>
        <end position="259"/>
    </location>
</feature>
<dbReference type="InterPro" id="IPR023271">
    <property type="entry name" value="Aquaporin-like"/>
</dbReference>
<evidence type="ECO:0000256" key="2">
    <source>
        <dbReference type="ARBA" id="ARBA00022448"/>
    </source>
</evidence>
<feature type="transmembrane region" description="Helical" evidence="7">
    <location>
        <begin position="77"/>
        <end position="96"/>
    </location>
</feature>
<dbReference type="Proteomes" id="UP000004750">
    <property type="component" value="Unassembled WGS sequence"/>
</dbReference>
<name>G9ZDL8_9GAMM</name>
<keyword evidence="3 7" id="KW-0812">Transmembrane</keyword>
<dbReference type="PATRIC" id="fig|797473.3.peg.701"/>
<dbReference type="HOGENOM" id="CLU_036896_1_1_6"/>
<evidence type="ECO:0000256" key="4">
    <source>
        <dbReference type="ARBA" id="ARBA00022989"/>
    </source>
</evidence>
<reference evidence="8 9" key="1">
    <citation type="submission" date="2011-08" db="EMBL/GenBank/DDBJ databases">
        <authorList>
            <person name="Weinstock G."/>
            <person name="Sodergren E."/>
            <person name="Clifton S."/>
            <person name="Fulton L."/>
            <person name="Fulton B."/>
            <person name="Courtney L."/>
            <person name="Fronick C."/>
            <person name="Harrison M."/>
            <person name="Strong C."/>
            <person name="Farmer C."/>
            <person name="Delahaunty K."/>
            <person name="Markovic C."/>
            <person name="Hall O."/>
            <person name="Minx P."/>
            <person name="Tomlinson C."/>
            <person name="Mitreva M."/>
            <person name="Hou S."/>
            <person name="Chen J."/>
            <person name="Wollam A."/>
            <person name="Pepin K.H."/>
            <person name="Johnson M."/>
            <person name="Bhonagiri V."/>
            <person name="Zhang X."/>
            <person name="Suruliraj S."/>
            <person name="Warren W."/>
            <person name="Chinwalla A."/>
            <person name="Mardis E.R."/>
            <person name="Wilson R.K."/>
        </authorList>
    </citation>
    <scope>NUCLEOTIDE SEQUENCE [LARGE SCALE GENOMIC DNA]</scope>
    <source>
        <strain evidence="8 9">F0432</strain>
    </source>
</reference>
<keyword evidence="2" id="KW-0813">Transport</keyword>
<dbReference type="STRING" id="797473.HMPREF9080_00852"/>
<dbReference type="Gene3D" id="1.20.1080.10">
    <property type="entry name" value="Glycerol uptake facilitator protein"/>
    <property type="match status" value="1"/>
</dbReference>
<dbReference type="GO" id="GO:0015499">
    <property type="term" value="F:formate transmembrane transporter activity"/>
    <property type="evidence" value="ECO:0007669"/>
    <property type="project" value="TreeGrafter"/>
</dbReference>
<keyword evidence="4 7" id="KW-1133">Transmembrane helix</keyword>